<keyword evidence="3 7" id="KW-0812">Transmembrane</keyword>
<evidence type="ECO:0000313" key="9">
    <source>
        <dbReference type="Proteomes" id="UP001589610"/>
    </source>
</evidence>
<dbReference type="PANTHER" id="PTHR30238">
    <property type="entry name" value="MEMBRANE BOUND PREDICTED REDOX MODULATOR"/>
    <property type="match status" value="1"/>
</dbReference>
<proteinExistence type="inferred from homology"/>
<feature type="transmembrane region" description="Helical" evidence="7">
    <location>
        <begin position="211"/>
        <end position="228"/>
    </location>
</feature>
<name>A0ABV5TMY2_9ACTN</name>
<feature type="transmembrane region" description="Helical" evidence="7">
    <location>
        <begin position="48"/>
        <end position="69"/>
    </location>
</feature>
<feature type="transmembrane region" description="Helical" evidence="7">
    <location>
        <begin position="153"/>
        <end position="174"/>
    </location>
</feature>
<evidence type="ECO:0000256" key="4">
    <source>
        <dbReference type="ARBA" id="ARBA00022989"/>
    </source>
</evidence>
<evidence type="ECO:0000256" key="5">
    <source>
        <dbReference type="ARBA" id="ARBA00023136"/>
    </source>
</evidence>
<evidence type="ECO:0000256" key="2">
    <source>
        <dbReference type="ARBA" id="ARBA00007511"/>
    </source>
</evidence>
<protein>
    <submittedName>
        <fullName evidence="8">TerC family protein</fullName>
    </submittedName>
</protein>
<dbReference type="PANTHER" id="PTHR30238:SF4">
    <property type="entry name" value="SLL1022 PROTEIN"/>
    <property type="match status" value="1"/>
</dbReference>
<accession>A0ABV5TMY2</accession>
<feature type="transmembrane region" description="Helical" evidence="7">
    <location>
        <begin position="120"/>
        <end position="147"/>
    </location>
</feature>
<feature type="compositionally biased region" description="Basic and acidic residues" evidence="6">
    <location>
        <begin position="279"/>
        <end position="295"/>
    </location>
</feature>
<organism evidence="8 9">
    <name type="scientific">Streptosporangium vulgare</name>
    <dbReference type="NCBI Taxonomy" id="46190"/>
    <lineage>
        <taxon>Bacteria</taxon>
        <taxon>Bacillati</taxon>
        <taxon>Actinomycetota</taxon>
        <taxon>Actinomycetes</taxon>
        <taxon>Streptosporangiales</taxon>
        <taxon>Streptosporangiaceae</taxon>
        <taxon>Streptosporangium</taxon>
    </lineage>
</organism>
<dbReference type="RefSeq" id="WP_344743997.1">
    <property type="nucleotide sequence ID" value="NZ_BAAAWW010000037.1"/>
</dbReference>
<evidence type="ECO:0000256" key="1">
    <source>
        <dbReference type="ARBA" id="ARBA00004141"/>
    </source>
</evidence>
<evidence type="ECO:0000256" key="6">
    <source>
        <dbReference type="SAM" id="MobiDB-lite"/>
    </source>
</evidence>
<feature type="transmembrane region" description="Helical" evidence="7">
    <location>
        <begin position="186"/>
        <end position="205"/>
    </location>
</feature>
<keyword evidence="9" id="KW-1185">Reference proteome</keyword>
<comment type="subcellular location">
    <subcellularLocation>
        <location evidence="1">Membrane</location>
        <topology evidence="1">Multi-pass membrane protein</topology>
    </subcellularLocation>
</comment>
<dbReference type="EMBL" id="JBHMBS010000023">
    <property type="protein sequence ID" value="MFB9680502.1"/>
    <property type="molecule type" value="Genomic_DNA"/>
</dbReference>
<keyword evidence="5 7" id="KW-0472">Membrane</keyword>
<keyword evidence="4 7" id="KW-1133">Transmembrane helix</keyword>
<dbReference type="Pfam" id="PF03741">
    <property type="entry name" value="TerC"/>
    <property type="match status" value="1"/>
</dbReference>
<evidence type="ECO:0000256" key="3">
    <source>
        <dbReference type="ARBA" id="ARBA00022692"/>
    </source>
</evidence>
<comment type="caution">
    <text evidence="8">The sequence shown here is derived from an EMBL/GenBank/DDBJ whole genome shotgun (WGS) entry which is preliminary data.</text>
</comment>
<evidence type="ECO:0000313" key="8">
    <source>
        <dbReference type="EMBL" id="MFB9680502.1"/>
    </source>
</evidence>
<dbReference type="Proteomes" id="UP001589610">
    <property type="component" value="Unassembled WGS sequence"/>
</dbReference>
<gene>
    <name evidence="8" type="ORF">ACFFRH_33930</name>
</gene>
<comment type="similarity">
    <text evidence="2">Belongs to the TerC family.</text>
</comment>
<feature type="region of interest" description="Disordered" evidence="6">
    <location>
        <begin position="239"/>
        <end position="295"/>
    </location>
</feature>
<evidence type="ECO:0000256" key="7">
    <source>
        <dbReference type="SAM" id="Phobius"/>
    </source>
</evidence>
<reference evidence="8 9" key="1">
    <citation type="submission" date="2024-09" db="EMBL/GenBank/DDBJ databases">
        <authorList>
            <person name="Sun Q."/>
            <person name="Mori K."/>
        </authorList>
    </citation>
    <scope>NUCLEOTIDE SEQUENCE [LARGE SCALE GENOMIC DNA]</scope>
    <source>
        <strain evidence="8 9">JCM 3028</strain>
    </source>
</reference>
<dbReference type="InterPro" id="IPR005496">
    <property type="entry name" value="Integral_membrane_TerC"/>
</dbReference>
<sequence>MDWVTNPEIWIGFFTLVALEIVLGIDNIIFISILVGKLPPEQRDKARKLGIAVALLSRLLLLLALSWVVRLTEPMFEVFGQGISGRDLILILGGLFLLGKSVHEMHGSLEGDSGHSEGRVASSFTSVIIQIMILDVVFSLDSVITAVGMVDELGVMIAAVIVSVIVMLIASGPISRFVERHPSIKMLALSFLVLIGVVLIAEGFEQHISKGYIYFAMAFSLLVELLNIRMRGKASRRKPVELRSRYESEDEGEGETGPEPRRTPGTPGVQVGQAAPAGRADEPAEGGRPDERAGS</sequence>
<feature type="transmembrane region" description="Helical" evidence="7">
    <location>
        <begin position="12"/>
        <end position="36"/>
    </location>
</feature>